<name>A0ABX7M0V9_9RHOO</name>
<organism evidence="3 4">
    <name type="scientific">Niveibacterium microcysteis</name>
    <dbReference type="NCBI Taxonomy" id="2811415"/>
    <lineage>
        <taxon>Bacteria</taxon>
        <taxon>Pseudomonadati</taxon>
        <taxon>Pseudomonadota</taxon>
        <taxon>Betaproteobacteria</taxon>
        <taxon>Rhodocyclales</taxon>
        <taxon>Rhodocyclaceae</taxon>
        <taxon>Niveibacterium</taxon>
    </lineage>
</organism>
<evidence type="ECO:0000313" key="3">
    <source>
        <dbReference type="EMBL" id="QSI75402.1"/>
    </source>
</evidence>
<dbReference type="InterPro" id="IPR032093">
    <property type="entry name" value="PhoD_N"/>
</dbReference>
<dbReference type="Proteomes" id="UP000663570">
    <property type="component" value="Chromosome"/>
</dbReference>
<sequence>MNRRAFLRNTGFWTASIAAGGLAACGSDSSTAPASPLAKATGKNWQFPQSIASGDPRPDGVMLWTRVTPTNVDAVASAPEAGDFSIRVLVTAVDNTAKLGTSDALAGQLVVDNTIPVFARYDHTVRNKLTGLQANTVYFYQFAAGDVRSRVGRFKTAPAKDADVAELKFAFISCQDWSVNHWAGFESLAQEDIDFVVHLGDYIYETVGEAFQTGAVEARHDALVLPDGSFKSGNSGAKYATTLADYRYLYKKYRTDPRLQALHERLPFIATWDDHEFSDDCWQDAETYDNGSYDATTGVGDNAHQSTRRRGANQAWFEFMPADVSYDGTTTSFKNVRIYRDLPFGKLAHFVVTDERLYRADHIVPEAAPNPATGAALGSVGSRYFVPADVRESIEAAKMRAVPSGGDTLAPVSIFGTTQRDWWKHTMGSSTATWKLWCNEVSLLRMGLDGTAAVATLLALQSVSTVAGSIAGAAASTSGNVAAAAALVAAATAGADQATAGAAAMAIATAVASSADPVAAAVAKGLSASQATLAAAAYRAAAAVSGATAQAGAGAQVIAFGYIKPDIIAKGAASGFVGSVAASLAPYFTRFLLNCDQWDGYNAERKHLMAHLKDNGIRNVVALTGDLHSFHAGTVNDDYDATGTGTPVMVDFVTAGISSDSWFKYFADATSGSLLSNLVFAPISVPVDGIGTLDLRFNLFDFTLQRTAPTLDELAEQVRLPVRRALGAKGVSEAALDATTSAVLSALKATPAFSTSLLGLAGQLASLNSNPWIRHMVSDAQGYAVVSLKPDGMRCSFRQLNPLVGNTAPSAPIASTMAFAVARDVAAVTRLS</sequence>
<dbReference type="RefSeq" id="WP_206252937.1">
    <property type="nucleotide sequence ID" value="NZ_CP071060.1"/>
</dbReference>
<accession>A0ABX7M0V9</accession>
<dbReference type="Pfam" id="PF16655">
    <property type="entry name" value="PhoD_N"/>
    <property type="match status" value="1"/>
</dbReference>
<feature type="domain" description="Phospholipase D N-terminal" evidence="2">
    <location>
        <begin position="50"/>
        <end position="156"/>
    </location>
</feature>
<proteinExistence type="predicted"/>
<evidence type="ECO:0000313" key="4">
    <source>
        <dbReference type="Proteomes" id="UP000663570"/>
    </source>
</evidence>
<evidence type="ECO:0000259" key="2">
    <source>
        <dbReference type="Pfam" id="PF16655"/>
    </source>
</evidence>
<keyword evidence="4" id="KW-1185">Reference proteome</keyword>
<dbReference type="InterPro" id="IPR038607">
    <property type="entry name" value="PhoD-like_sf"/>
</dbReference>
<dbReference type="Gene3D" id="2.60.40.380">
    <property type="entry name" value="Purple acid phosphatase-like, N-terminal"/>
    <property type="match status" value="1"/>
</dbReference>
<dbReference type="PANTHER" id="PTHR43606:SF2">
    <property type="entry name" value="ALKALINE PHOSPHATASE FAMILY PROTEIN (AFU_ORTHOLOGUE AFUA_5G03860)"/>
    <property type="match status" value="1"/>
</dbReference>
<dbReference type="Pfam" id="PF09423">
    <property type="entry name" value="PhoD"/>
    <property type="match status" value="1"/>
</dbReference>
<dbReference type="InterPro" id="IPR052900">
    <property type="entry name" value="Phospholipid_Metab_Enz"/>
</dbReference>
<protein>
    <submittedName>
        <fullName evidence="3">Alkaline phosphatase D family protein</fullName>
    </submittedName>
</protein>
<dbReference type="Gene3D" id="3.60.21.70">
    <property type="entry name" value="PhoD-like phosphatase"/>
    <property type="match status" value="1"/>
</dbReference>
<dbReference type="InterPro" id="IPR029052">
    <property type="entry name" value="Metallo-depent_PP-like"/>
</dbReference>
<dbReference type="PROSITE" id="PS51257">
    <property type="entry name" value="PROKAR_LIPOPROTEIN"/>
    <property type="match status" value="1"/>
</dbReference>
<dbReference type="EMBL" id="CP071060">
    <property type="protein sequence ID" value="QSI75402.1"/>
    <property type="molecule type" value="Genomic_DNA"/>
</dbReference>
<dbReference type="InterPro" id="IPR018946">
    <property type="entry name" value="PhoD-like_MPP"/>
</dbReference>
<evidence type="ECO:0000259" key="1">
    <source>
        <dbReference type="Pfam" id="PF09423"/>
    </source>
</evidence>
<feature type="domain" description="PhoD-like phosphatase metallophosphatase" evidence="1">
    <location>
        <begin position="169"/>
        <end position="666"/>
    </location>
</feature>
<reference evidence="3 4" key="1">
    <citation type="submission" date="2021-02" db="EMBL/GenBank/DDBJ databases">
        <title>Niveibacterium changnyeongensis HC41.</title>
        <authorList>
            <person name="Kang M."/>
        </authorList>
    </citation>
    <scope>NUCLEOTIDE SEQUENCE [LARGE SCALE GENOMIC DNA]</scope>
    <source>
        <strain evidence="3 4">HC41</strain>
    </source>
</reference>
<gene>
    <name evidence="3" type="ORF">JY500_12875</name>
</gene>
<dbReference type="SUPFAM" id="SSF56300">
    <property type="entry name" value="Metallo-dependent phosphatases"/>
    <property type="match status" value="1"/>
</dbReference>
<dbReference type="CDD" id="cd07389">
    <property type="entry name" value="MPP_PhoD"/>
    <property type="match status" value="1"/>
</dbReference>
<dbReference type="PANTHER" id="PTHR43606">
    <property type="entry name" value="PHOSPHATASE, PUTATIVE (AFU_ORTHOLOGUE AFUA_6G08710)-RELATED"/>
    <property type="match status" value="1"/>
</dbReference>